<dbReference type="STRING" id="1586287.BBK82_08860"/>
<dbReference type="EMBL" id="CP016793">
    <property type="protein sequence ID" value="ANZ36159.1"/>
    <property type="molecule type" value="Genomic_DNA"/>
</dbReference>
<name>A0A1B2HEK5_9PSEU</name>
<gene>
    <name evidence="1" type="ORF">BBK82_08860</name>
</gene>
<dbReference type="Proteomes" id="UP000093053">
    <property type="component" value="Chromosome"/>
</dbReference>
<evidence type="ECO:0000313" key="2">
    <source>
        <dbReference type="Proteomes" id="UP000093053"/>
    </source>
</evidence>
<protein>
    <submittedName>
        <fullName evidence="1">Uncharacterized protein</fullName>
    </submittedName>
</protein>
<keyword evidence="2" id="KW-1185">Reference proteome</keyword>
<dbReference type="AlphaFoldDB" id="A0A1B2HEK5"/>
<sequence>MAGQECAAAKLVTAAATAVASSVRNAEADTNSPMNPLAVERHDLTGGFGVRWYHHVDTWDGGAGRS</sequence>
<organism evidence="1 2">
    <name type="scientific">Lentzea guizhouensis</name>
    <dbReference type="NCBI Taxonomy" id="1586287"/>
    <lineage>
        <taxon>Bacteria</taxon>
        <taxon>Bacillati</taxon>
        <taxon>Actinomycetota</taxon>
        <taxon>Actinomycetes</taxon>
        <taxon>Pseudonocardiales</taxon>
        <taxon>Pseudonocardiaceae</taxon>
        <taxon>Lentzea</taxon>
    </lineage>
</organism>
<proteinExistence type="predicted"/>
<reference evidence="1 2" key="1">
    <citation type="submission" date="2016-07" db="EMBL/GenBank/DDBJ databases">
        <title>Complete genome sequence of the Lentzea guizhouensis DHS C013.</title>
        <authorList>
            <person name="Cao C."/>
        </authorList>
    </citation>
    <scope>NUCLEOTIDE SEQUENCE [LARGE SCALE GENOMIC DNA]</scope>
    <source>
        <strain evidence="1 2">DHS C013</strain>
    </source>
</reference>
<dbReference type="KEGG" id="led:BBK82_08860"/>
<accession>A0A1B2HEK5</accession>
<evidence type="ECO:0000313" key="1">
    <source>
        <dbReference type="EMBL" id="ANZ36159.1"/>
    </source>
</evidence>